<proteinExistence type="predicted"/>
<gene>
    <name evidence="1" type="ORF">Ctaglu_20510</name>
</gene>
<dbReference type="Proteomes" id="UP000287872">
    <property type="component" value="Unassembled WGS sequence"/>
</dbReference>
<protein>
    <submittedName>
        <fullName evidence="1">Uncharacterized protein</fullName>
    </submittedName>
</protein>
<organism evidence="1 2">
    <name type="scientific">Clostridium tagluense</name>
    <dbReference type="NCBI Taxonomy" id="360422"/>
    <lineage>
        <taxon>Bacteria</taxon>
        <taxon>Bacillati</taxon>
        <taxon>Bacillota</taxon>
        <taxon>Clostridia</taxon>
        <taxon>Eubacteriales</taxon>
        <taxon>Clostridiaceae</taxon>
        <taxon>Clostridium</taxon>
    </lineage>
</organism>
<accession>A0A401ULM4</accession>
<name>A0A401ULM4_9CLOT</name>
<reference evidence="1 2" key="1">
    <citation type="submission" date="2018-11" db="EMBL/GenBank/DDBJ databases">
        <title>Genome sequencing and assembly of Clostridium tagluense strain A121.</title>
        <authorList>
            <person name="Murakami T."/>
            <person name="Segawa T."/>
            <person name="Shcherbakova V.A."/>
            <person name="Mori H."/>
            <person name="Yoshimura Y."/>
        </authorList>
    </citation>
    <scope>NUCLEOTIDE SEQUENCE [LARGE SCALE GENOMIC DNA]</scope>
    <source>
        <strain evidence="1 2">A121</strain>
    </source>
</reference>
<dbReference type="RefSeq" id="WP_125001047.1">
    <property type="nucleotide sequence ID" value="NZ_BHYK01000010.1"/>
</dbReference>
<evidence type="ECO:0000313" key="2">
    <source>
        <dbReference type="Proteomes" id="UP000287872"/>
    </source>
</evidence>
<keyword evidence="2" id="KW-1185">Reference proteome</keyword>
<evidence type="ECO:0000313" key="1">
    <source>
        <dbReference type="EMBL" id="GCD10428.1"/>
    </source>
</evidence>
<dbReference type="EMBL" id="BHYK01000010">
    <property type="protein sequence ID" value="GCD10428.1"/>
    <property type="molecule type" value="Genomic_DNA"/>
</dbReference>
<sequence>MKLMNKRDKNILSSRKLELYEKNADIIAFYRRNPCIACEDLLGLKLLDAQKYILDQTWNCQYNVWSCSRNFG</sequence>
<comment type="caution">
    <text evidence="1">The sequence shown here is derived from an EMBL/GenBank/DDBJ whole genome shotgun (WGS) entry which is preliminary data.</text>
</comment>
<dbReference type="AlphaFoldDB" id="A0A401ULM4"/>